<evidence type="ECO:0000313" key="1">
    <source>
        <dbReference type="EMBL" id="SOY67364.1"/>
    </source>
</evidence>
<dbReference type="Proteomes" id="UP000256297">
    <property type="component" value="Chromosome CBM2589_a"/>
</dbReference>
<gene>
    <name evidence="1" type="ORF">CBM2589_A80059</name>
</gene>
<organism evidence="1 2">
    <name type="scientific">Cupriavidus taiwanensis</name>
    <dbReference type="NCBI Taxonomy" id="164546"/>
    <lineage>
        <taxon>Bacteria</taxon>
        <taxon>Pseudomonadati</taxon>
        <taxon>Pseudomonadota</taxon>
        <taxon>Betaproteobacteria</taxon>
        <taxon>Burkholderiales</taxon>
        <taxon>Burkholderiaceae</taxon>
        <taxon>Cupriavidus</taxon>
    </lineage>
</organism>
<name>A0A975XDR5_9BURK</name>
<accession>A0A975XDR5</accession>
<dbReference type="AlphaFoldDB" id="A0A975XDR5"/>
<proteinExistence type="predicted"/>
<evidence type="ECO:0000313" key="2">
    <source>
        <dbReference type="Proteomes" id="UP000256297"/>
    </source>
</evidence>
<reference evidence="1 2" key="1">
    <citation type="submission" date="2018-01" db="EMBL/GenBank/DDBJ databases">
        <authorList>
            <person name="Clerissi C."/>
        </authorList>
    </citation>
    <scope>NUCLEOTIDE SEQUENCE [LARGE SCALE GENOMIC DNA]</scope>
    <source>
        <strain evidence="1">Cupriavidus taiwanensis STM 3521</strain>
    </source>
</reference>
<sequence length="79" mass="8361">MVTRSPFDIAIVLGSGAELMMFPDASTLDQCAAAVDAAGQRALRSVVWAVRHRCSKAGHGVRRFTIDPWFEVGLGSAAG</sequence>
<protein>
    <submittedName>
        <fullName evidence="1">Uncharacterized protein</fullName>
    </submittedName>
</protein>
<comment type="caution">
    <text evidence="1">The sequence shown here is derived from an EMBL/GenBank/DDBJ whole genome shotgun (WGS) entry which is preliminary data.</text>
</comment>
<dbReference type="EMBL" id="OFSP01000038">
    <property type="protein sequence ID" value="SOY67364.1"/>
    <property type="molecule type" value="Genomic_DNA"/>
</dbReference>